<name>A0A5B0G6H2_9BURK</name>
<dbReference type="SUPFAM" id="SSF54593">
    <property type="entry name" value="Glyoxalase/Bleomycin resistance protein/Dihydroxybiphenyl dioxygenase"/>
    <property type="match status" value="1"/>
</dbReference>
<feature type="domain" description="VOC" evidence="1">
    <location>
        <begin position="11"/>
        <end position="180"/>
    </location>
</feature>
<protein>
    <submittedName>
        <fullName evidence="2">VOC family protein</fullName>
    </submittedName>
</protein>
<dbReference type="InterPro" id="IPR029068">
    <property type="entry name" value="Glyas_Bleomycin-R_OHBP_Dase"/>
</dbReference>
<dbReference type="PANTHER" id="PTHR21366">
    <property type="entry name" value="GLYOXALASE FAMILY PROTEIN"/>
    <property type="match status" value="1"/>
</dbReference>
<keyword evidence="3" id="KW-1185">Reference proteome</keyword>
<dbReference type="Proteomes" id="UP000325273">
    <property type="component" value="Unassembled WGS sequence"/>
</dbReference>
<dbReference type="InterPro" id="IPR050383">
    <property type="entry name" value="GlyoxalaseI/FosfomycinResist"/>
</dbReference>
<dbReference type="PANTHER" id="PTHR21366:SF31">
    <property type="entry name" value="METALLOTHIOL TRANSFERASE FOSB"/>
    <property type="match status" value="1"/>
</dbReference>
<dbReference type="RefSeq" id="WP_149675559.1">
    <property type="nucleotide sequence ID" value="NZ_VTUZ01000050.1"/>
</dbReference>
<evidence type="ECO:0000259" key="1">
    <source>
        <dbReference type="PROSITE" id="PS51819"/>
    </source>
</evidence>
<dbReference type="InterPro" id="IPR037523">
    <property type="entry name" value="VOC_core"/>
</dbReference>
<dbReference type="AlphaFoldDB" id="A0A5B0G6H2"/>
<proteinExistence type="predicted"/>
<dbReference type="EMBL" id="VTUZ01000050">
    <property type="protein sequence ID" value="KAA0999143.1"/>
    <property type="molecule type" value="Genomic_DNA"/>
</dbReference>
<evidence type="ECO:0000313" key="2">
    <source>
        <dbReference type="EMBL" id="KAA0999143.1"/>
    </source>
</evidence>
<dbReference type="InterPro" id="IPR004360">
    <property type="entry name" value="Glyas_Fos-R_dOase_dom"/>
</dbReference>
<dbReference type="Pfam" id="PF00903">
    <property type="entry name" value="Glyoxalase"/>
    <property type="match status" value="1"/>
</dbReference>
<organism evidence="2 3">
    <name type="scientific">Paraburkholderia panacisoli</name>
    <dbReference type="NCBI Taxonomy" id="2603818"/>
    <lineage>
        <taxon>Bacteria</taxon>
        <taxon>Pseudomonadati</taxon>
        <taxon>Pseudomonadota</taxon>
        <taxon>Betaproteobacteria</taxon>
        <taxon>Burkholderiales</taxon>
        <taxon>Burkholderiaceae</taxon>
        <taxon>Paraburkholderia</taxon>
    </lineage>
</organism>
<sequence length="195" mass="22668">MNRNPKFEFQGLDHIALVCSDMVATVDFYHHRLGMPILHTLEYFDDKGELIGQHWFFGVGDSSNPDAHIAMFWWKNGYQSITSSDMPVMPKVSNPRARPIGAMLHLDLRVDPDRIEEYCEKLTKEGIDYRHIVRYQDASLPHGMRGTVSENKYMRPREGALMDSVYFFDPDGIQIEFNAWMPEWRAWPNDAVARS</sequence>
<dbReference type="PROSITE" id="PS51819">
    <property type="entry name" value="VOC"/>
    <property type="match status" value="1"/>
</dbReference>
<evidence type="ECO:0000313" key="3">
    <source>
        <dbReference type="Proteomes" id="UP000325273"/>
    </source>
</evidence>
<reference evidence="2 3" key="1">
    <citation type="submission" date="2019-08" db="EMBL/GenBank/DDBJ databases">
        <title>Paraburkholderia sp. DCY113.</title>
        <authorList>
            <person name="Kang J."/>
        </authorList>
    </citation>
    <scope>NUCLEOTIDE SEQUENCE [LARGE SCALE GENOMIC DNA]</scope>
    <source>
        <strain evidence="2 3">DCY113</strain>
    </source>
</reference>
<dbReference type="Gene3D" id="3.10.180.10">
    <property type="entry name" value="2,3-Dihydroxybiphenyl 1,2-Dioxygenase, domain 1"/>
    <property type="match status" value="1"/>
</dbReference>
<accession>A0A5B0G6H2</accession>
<gene>
    <name evidence="2" type="ORF">FVF58_42150</name>
</gene>
<comment type="caution">
    <text evidence="2">The sequence shown here is derived from an EMBL/GenBank/DDBJ whole genome shotgun (WGS) entry which is preliminary data.</text>
</comment>